<accession>A0A4P2VCJ0</accession>
<dbReference type="KEGG" id="ccai:NAS2_0900"/>
<dbReference type="Gene3D" id="1.50.10.150">
    <property type="entry name" value="Voltage-dependent anion channel"/>
    <property type="match status" value="1"/>
</dbReference>
<gene>
    <name evidence="10" type="ORF">NAS2_0900</name>
</gene>
<evidence type="ECO:0000256" key="8">
    <source>
        <dbReference type="SAM" id="MobiDB-lite"/>
    </source>
</evidence>
<comment type="similarity">
    <text evidence="2">Belongs to the tellurite-resistance/dicarboxylate transporter (TDT) family.</text>
</comment>
<feature type="transmembrane region" description="Helical" evidence="9">
    <location>
        <begin position="127"/>
        <end position="146"/>
    </location>
</feature>
<keyword evidence="3" id="KW-0813">Transport</keyword>
<dbReference type="InterPro" id="IPR038665">
    <property type="entry name" value="Voltage-dep_anion_channel_sf"/>
</dbReference>
<feature type="transmembrane region" description="Helical" evidence="9">
    <location>
        <begin position="93"/>
        <end position="112"/>
    </location>
</feature>
<evidence type="ECO:0000313" key="11">
    <source>
        <dbReference type="Proteomes" id="UP000509448"/>
    </source>
</evidence>
<dbReference type="InterPro" id="IPR004695">
    <property type="entry name" value="SLAC1/Mae1/Ssu1/TehA"/>
</dbReference>
<feature type="transmembrane region" description="Helical" evidence="9">
    <location>
        <begin position="254"/>
        <end position="276"/>
    </location>
</feature>
<dbReference type="GO" id="GO:0000319">
    <property type="term" value="F:sulfite transmembrane transporter activity"/>
    <property type="evidence" value="ECO:0007669"/>
    <property type="project" value="TreeGrafter"/>
</dbReference>
<evidence type="ECO:0000256" key="2">
    <source>
        <dbReference type="ARBA" id="ARBA00008566"/>
    </source>
</evidence>
<organism evidence="10 11">
    <name type="scientific">Conexivisphaera calida</name>
    <dbReference type="NCBI Taxonomy" id="1874277"/>
    <lineage>
        <taxon>Archaea</taxon>
        <taxon>Nitrososphaerota</taxon>
        <taxon>Conexivisphaeria</taxon>
        <taxon>Conexivisphaerales</taxon>
        <taxon>Conexivisphaeraceae</taxon>
        <taxon>Conexivisphaera</taxon>
    </lineage>
</organism>
<protein>
    <submittedName>
        <fullName evidence="10">C4-dicarboxylate transporter</fullName>
    </submittedName>
</protein>
<feature type="transmembrane region" description="Helical" evidence="9">
    <location>
        <begin position="288"/>
        <end position="309"/>
    </location>
</feature>
<evidence type="ECO:0000256" key="5">
    <source>
        <dbReference type="ARBA" id="ARBA00022692"/>
    </source>
</evidence>
<name>A0A4P2VCJ0_9ARCH</name>
<evidence type="ECO:0000256" key="6">
    <source>
        <dbReference type="ARBA" id="ARBA00022989"/>
    </source>
</evidence>
<dbReference type="AlphaFoldDB" id="A0A4P2VCJ0"/>
<feature type="transmembrane region" description="Helical" evidence="9">
    <location>
        <begin position="186"/>
        <end position="211"/>
    </location>
</feature>
<feature type="transmembrane region" description="Helical" evidence="9">
    <location>
        <begin position="21"/>
        <end position="39"/>
    </location>
</feature>
<evidence type="ECO:0000256" key="9">
    <source>
        <dbReference type="SAM" id="Phobius"/>
    </source>
</evidence>
<dbReference type="GO" id="GO:0005886">
    <property type="term" value="C:plasma membrane"/>
    <property type="evidence" value="ECO:0007669"/>
    <property type="project" value="UniProtKB-SubCell"/>
</dbReference>
<feature type="transmembrane region" description="Helical" evidence="9">
    <location>
        <begin position="321"/>
        <end position="350"/>
    </location>
</feature>
<dbReference type="Pfam" id="PF03595">
    <property type="entry name" value="SLAC1"/>
    <property type="match status" value="1"/>
</dbReference>
<feature type="transmembrane region" description="Helical" evidence="9">
    <location>
        <begin position="51"/>
        <end position="72"/>
    </location>
</feature>
<feature type="region of interest" description="Disordered" evidence="8">
    <location>
        <begin position="356"/>
        <end position="376"/>
    </location>
</feature>
<dbReference type="EMBL" id="AP018732">
    <property type="protein sequence ID" value="BBE42289.1"/>
    <property type="molecule type" value="Genomic_DNA"/>
</dbReference>
<keyword evidence="7 9" id="KW-0472">Membrane</keyword>
<keyword evidence="11" id="KW-1185">Reference proteome</keyword>
<feature type="transmembrane region" description="Helical" evidence="9">
    <location>
        <begin position="223"/>
        <end position="242"/>
    </location>
</feature>
<dbReference type="Proteomes" id="UP000509448">
    <property type="component" value="Chromosome"/>
</dbReference>
<comment type="subcellular location">
    <subcellularLocation>
        <location evidence="1">Cell membrane</location>
        <topology evidence="1">Multi-pass membrane protein</topology>
    </subcellularLocation>
</comment>
<keyword evidence="5 9" id="KW-0812">Transmembrane</keyword>
<evidence type="ECO:0000313" key="10">
    <source>
        <dbReference type="EMBL" id="BBE42289.1"/>
    </source>
</evidence>
<reference evidence="10 11" key="1">
    <citation type="journal article" date="2019" name="ISME J.">
        <title>Isolation and characterization of a thermophilic sulfur- and iron-reducing thaumarchaeote from a terrestrial acidic hot spring.</title>
        <authorList>
            <person name="Kato S."/>
            <person name="Itoh T."/>
            <person name="Yuki M."/>
            <person name="Nagamori M."/>
            <person name="Ohnishi M."/>
            <person name="Uematsu K."/>
            <person name="Suzuki K."/>
            <person name="Takashina T."/>
            <person name="Ohkuma M."/>
        </authorList>
    </citation>
    <scope>NUCLEOTIDE SEQUENCE [LARGE SCALE GENOMIC DNA]</scope>
    <source>
        <strain evidence="10 11">NAS-02</strain>
    </source>
</reference>
<evidence type="ECO:0000256" key="7">
    <source>
        <dbReference type="ARBA" id="ARBA00023136"/>
    </source>
</evidence>
<evidence type="ECO:0000256" key="4">
    <source>
        <dbReference type="ARBA" id="ARBA00022475"/>
    </source>
</evidence>
<evidence type="ECO:0000256" key="1">
    <source>
        <dbReference type="ARBA" id="ARBA00004651"/>
    </source>
</evidence>
<dbReference type="PANTHER" id="PTHR31686">
    <property type="match status" value="1"/>
</dbReference>
<dbReference type="PANTHER" id="PTHR31686:SF1">
    <property type="entry name" value="SULFITE EFFLUX PUMP SSU1"/>
    <property type="match status" value="1"/>
</dbReference>
<proteinExistence type="inferred from homology"/>
<evidence type="ECO:0000256" key="3">
    <source>
        <dbReference type="ARBA" id="ARBA00022448"/>
    </source>
</evidence>
<dbReference type="InterPro" id="IPR051629">
    <property type="entry name" value="Sulfite_efflux_TDT"/>
</dbReference>
<sequence length="376" mass="39770">MLGLRGGSMPAFRLMGIFSSDWFSVALGTTAASVAVYWLSALARSPALRALGIALAALGAVAFLVISILWAARGLAFPELVRRDARDLGKVSFTALIPLELIALGVALQLYFGVPRGAALGLLEADYFAAFALAISLSVFEGYLLYTKSVAGRELTYAILVPPISVSTDVLLASTMMQAAPTTRPLVAAFTLWGLGVSFMLFIFIGSLALAAHVREIRTPESVPIAIFPVGVSSILVMNVLFASSLGFLSSRPAMMISLALWGYEAWNVVVMAVVSARSLRGRPPMSVWAYLFPLTIFWVSSIRISAMLDSIGYALPSRIVLAAGAATGAMIIPLWAYSVYATASLLSWLTSLPREAAPKPGGEEDVGNGGKEASP</sequence>
<feature type="transmembrane region" description="Helical" evidence="9">
    <location>
        <begin position="158"/>
        <end position="180"/>
    </location>
</feature>
<keyword evidence="6 9" id="KW-1133">Transmembrane helix</keyword>
<keyword evidence="4" id="KW-1003">Cell membrane</keyword>